<protein>
    <submittedName>
        <fullName evidence="7">FAD/NAD(P)-binding domain-containing protein</fullName>
    </submittedName>
</protein>
<dbReference type="InterPro" id="IPR006076">
    <property type="entry name" value="FAD-dep_OxRdtase"/>
</dbReference>
<comment type="caution">
    <text evidence="7">The sequence shown here is derived from an EMBL/GenBank/DDBJ whole genome shotgun (WGS) entry which is preliminary data.</text>
</comment>
<dbReference type="EMBL" id="ML978376">
    <property type="protein sequence ID" value="KAF2023148.1"/>
    <property type="molecule type" value="Genomic_DNA"/>
</dbReference>
<evidence type="ECO:0000256" key="4">
    <source>
        <dbReference type="ARBA" id="ARBA00022827"/>
    </source>
</evidence>
<dbReference type="PANTHER" id="PTHR10961:SF37">
    <property type="entry name" value="FAD DEPENDENT OXIDOREDUCTASE DOMAIN-CONTAINING PROTEIN"/>
    <property type="match status" value="1"/>
</dbReference>
<dbReference type="Pfam" id="PF01266">
    <property type="entry name" value="DAO"/>
    <property type="match status" value="1"/>
</dbReference>
<reference evidence="7" key="1">
    <citation type="journal article" date="2020" name="Stud. Mycol.">
        <title>101 Dothideomycetes genomes: a test case for predicting lifestyles and emergence of pathogens.</title>
        <authorList>
            <person name="Haridas S."/>
            <person name="Albert R."/>
            <person name="Binder M."/>
            <person name="Bloem J."/>
            <person name="Labutti K."/>
            <person name="Salamov A."/>
            <person name="Andreopoulos B."/>
            <person name="Baker S."/>
            <person name="Barry K."/>
            <person name="Bills G."/>
            <person name="Bluhm B."/>
            <person name="Cannon C."/>
            <person name="Castanera R."/>
            <person name="Culley D."/>
            <person name="Daum C."/>
            <person name="Ezra D."/>
            <person name="Gonzalez J."/>
            <person name="Henrissat B."/>
            <person name="Kuo A."/>
            <person name="Liang C."/>
            <person name="Lipzen A."/>
            <person name="Lutzoni F."/>
            <person name="Magnuson J."/>
            <person name="Mondo S."/>
            <person name="Nolan M."/>
            <person name="Ohm R."/>
            <person name="Pangilinan J."/>
            <person name="Park H.-J."/>
            <person name="Ramirez L."/>
            <person name="Alfaro M."/>
            <person name="Sun H."/>
            <person name="Tritt A."/>
            <person name="Yoshinaga Y."/>
            <person name="Zwiers L.-H."/>
            <person name="Turgeon B."/>
            <person name="Goodwin S."/>
            <person name="Spatafora J."/>
            <person name="Crous P."/>
            <person name="Grigoriev I."/>
        </authorList>
    </citation>
    <scope>NUCLEOTIDE SEQUENCE</scope>
    <source>
        <strain evidence="7">CBS 110217</strain>
    </source>
</reference>
<evidence type="ECO:0000256" key="2">
    <source>
        <dbReference type="ARBA" id="ARBA00010989"/>
    </source>
</evidence>
<feature type="domain" description="FAD dependent oxidoreductase" evidence="6">
    <location>
        <begin position="13"/>
        <end position="359"/>
    </location>
</feature>
<accession>A0A9P4LFH1</accession>
<dbReference type="Gene3D" id="3.50.50.60">
    <property type="entry name" value="FAD/NAD(P)-binding domain"/>
    <property type="match status" value="1"/>
</dbReference>
<sequence length="397" mass="43745">MANSGRYDGSPHYAIVGGGAFGASTALALKQRLPTSRVTLFKGTQSHTASTDINKIIRSAYTVQDYVPLANKAMQQWKSNPLYSPYFHQTAWIQVRGIGNYQNVHRGQDDKMISAEQHLRLTGSLQSPRIDDEEEFWLNEDIGYVDSALALNAVIEKAIKLGVEVRSQNALGLIIESNGVCRGVRSVDGCTIADETIVAAGAWTPTLLKNSKVNLFQDEAKQKNFFNTTAVGVATLALTNEEFERLQNTPIIVTNKGEVMLSKKHQVLKITSTKTFPVDDLNNLSTIMVNVTQNQTVLDNMFPEFQGRELHTWACPDLLTPLQDPVVDRAPYNMGLHIATGGSYHSYKFLPIIGGMVVDHLQGKIDTLRDGRWKLERSLAKSAIHPSVVPEGCPVPA</sequence>
<keyword evidence="5" id="KW-0560">Oxidoreductase</keyword>
<dbReference type="Proteomes" id="UP000799777">
    <property type="component" value="Unassembled WGS sequence"/>
</dbReference>
<evidence type="ECO:0000256" key="3">
    <source>
        <dbReference type="ARBA" id="ARBA00022630"/>
    </source>
</evidence>
<keyword evidence="8" id="KW-1185">Reference proteome</keyword>
<dbReference type="SUPFAM" id="SSF51905">
    <property type="entry name" value="FAD/NAD(P)-binding domain"/>
    <property type="match status" value="1"/>
</dbReference>
<comment type="cofactor">
    <cofactor evidence="1">
        <name>FAD</name>
        <dbReference type="ChEBI" id="CHEBI:57692"/>
    </cofactor>
</comment>
<dbReference type="AlphaFoldDB" id="A0A9P4LFH1"/>
<evidence type="ECO:0000313" key="8">
    <source>
        <dbReference type="Proteomes" id="UP000799777"/>
    </source>
</evidence>
<dbReference type="GO" id="GO:0050660">
    <property type="term" value="F:flavin adenine dinucleotide binding"/>
    <property type="evidence" value="ECO:0007669"/>
    <property type="project" value="InterPro"/>
</dbReference>
<dbReference type="GO" id="GO:0051698">
    <property type="term" value="F:saccharopine oxidase activity"/>
    <property type="evidence" value="ECO:0007669"/>
    <property type="project" value="TreeGrafter"/>
</dbReference>
<keyword evidence="3" id="KW-0285">Flavoprotein</keyword>
<keyword evidence="4" id="KW-0274">FAD</keyword>
<proteinExistence type="inferred from homology"/>
<gene>
    <name evidence="7" type="ORF">EK21DRAFT_119051</name>
</gene>
<dbReference type="Gene3D" id="3.30.9.10">
    <property type="entry name" value="D-Amino Acid Oxidase, subunit A, domain 2"/>
    <property type="match status" value="1"/>
</dbReference>
<name>A0A9P4LFH1_9PLEO</name>
<organism evidence="7 8">
    <name type="scientific">Setomelanomma holmii</name>
    <dbReference type="NCBI Taxonomy" id="210430"/>
    <lineage>
        <taxon>Eukaryota</taxon>
        <taxon>Fungi</taxon>
        <taxon>Dikarya</taxon>
        <taxon>Ascomycota</taxon>
        <taxon>Pezizomycotina</taxon>
        <taxon>Dothideomycetes</taxon>
        <taxon>Pleosporomycetidae</taxon>
        <taxon>Pleosporales</taxon>
        <taxon>Pleosporineae</taxon>
        <taxon>Phaeosphaeriaceae</taxon>
        <taxon>Setomelanomma</taxon>
    </lineage>
</organism>
<dbReference type="PANTHER" id="PTHR10961">
    <property type="entry name" value="PEROXISOMAL SARCOSINE OXIDASE"/>
    <property type="match status" value="1"/>
</dbReference>
<evidence type="ECO:0000259" key="6">
    <source>
        <dbReference type="Pfam" id="PF01266"/>
    </source>
</evidence>
<comment type="similarity">
    <text evidence="2">Belongs to the MSOX/MTOX family.</text>
</comment>
<dbReference type="OrthoDB" id="2219495at2759"/>
<dbReference type="InterPro" id="IPR036188">
    <property type="entry name" value="FAD/NAD-bd_sf"/>
</dbReference>
<evidence type="ECO:0000256" key="1">
    <source>
        <dbReference type="ARBA" id="ARBA00001974"/>
    </source>
</evidence>
<evidence type="ECO:0000256" key="5">
    <source>
        <dbReference type="ARBA" id="ARBA00023002"/>
    </source>
</evidence>
<evidence type="ECO:0000313" key="7">
    <source>
        <dbReference type="EMBL" id="KAF2023148.1"/>
    </source>
</evidence>
<dbReference type="InterPro" id="IPR045170">
    <property type="entry name" value="MTOX"/>
</dbReference>
<dbReference type="GO" id="GO:0008115">
    <property type="term" value="F:sarcosine oxidase activity"/>
    <property type="evidence" value="ECO:0007669"/>
    <property type="project" value="TreeGrafter"/>
</dbReference>